<name>A0ABQ3ZYY8_9ACTN</name>
<dbReference type="EMBL" id="BOMN01000093">
    <property type="protein sequence ID" value="GIE23633.1"/>
    <property type="molecule type" value="Genomic_DNA"/>
</dbReference>
<keyword evidence="2" id="KW-1185">Reference proteome</keyword>
<protein>
    <recommendedName>
        <fullName evidence="3">Phage protein D</fullName>
    </recommendedName>
</protein>
<reference evidence="1 2" key="1">
    <citation type="submission" date="2021-01" db="EMBL/GenBank/DDBJ databases">
        <title>Whole genome shotgun sequence of Actinoplanes humidus NBRC 14915.</title>
        <authorList>
            <person name="Komaki H."/>
            <person name="Tamura T."/>
        </authorList>
    </citation>
    <scope>NUCLEOTIDE SEQUENCE [LARGE SCALE GENOMIC DNA]</scope>
    <source>
        <strain evidence="1 2">NBRC 14915</strain>
    </source>
</reference>
<proteinExistence type="predicted"/>
<evidence type="ECO:0000313" key="1">
    <source>
        <dbReference type="EMBL" id="GIE23633.1"/>
    </source>
</evidence>
<dbReference type="RefSeq" id="WP_203840688.1">
    <property type="nucleotide sequence ID" value="NZ_BAAATV010000013.1"/>
</dbReference>
<dbReference type="Proteomes" id="UP000603200">
    <property type="component" value="Unassembled WGS sequence"/>
</dbReference>
<gene>
    <name evidence="1" type="ORF">Ahu01nite_067350</name>
</gene>
<accession>A0ABQ3ZYY8</accession>
<comment type="caution">
    <text evidence="1">The sequence shown here is derived from an EMBL/GenBank/DDBJ whole genome shotgun (WGS) entry which is preliminary data.</text>
</comment>
<organism evidence="1 2">
    <name type="scientific">Winogradskya humida</name>
    <dbReference type="NCBI Taxonomy" id="113566"/>
    <lineage>
        <taxon>Bacteria</taxon>
        <taxon>Bacillati</taxon>
        <taxon>Actinomycetota</taxon>
        <taxon>Actinomycetes</taxon>
        <taxon>Micromonosporales</taxon>
        <taxon>Micromonosporaceae</taxon>
        <taxon>Winogradskya</taxon>
    </lineage>
</organism>
<evidence type="ECO:0008006" key="3">
    <source>
        <dbReference type="Google" id="ProtNLM"/>
    </source>
</evidence>
<dbReference type="Pfam" id="PF05954">
    <property type="entry name" value="Phage_GPD"/>
    <property type="match status" value="1"/>
</dbReference>
<sequence>MTAPGRHVRVPYFSVVVTEAAVDITPWVSSVQVVEDDRLSDSTTIVVNDPRMIYADALMEGCHVEIDLGYAEPDQHALMLRATITRVEVTYPENGSPQIKIKGEDRSIEMGLAERRVKWQGTTVNQIVKEIGDRYKFADVVASLKPDPEVTLENQDAKTDLAFLQDLAKRYTAKCFVELNEAEREVLYFIPDRRILRQNRADVLNLRYRQGPVSNLMSFSPQFDASDIDRVREVHTIDRGGQAVRTPPQPPVEVFIWPTAGDLDARANAADLERIDALYRAGRAAREKLQKELAKPKPVTGKTAVSQQQVDNEVGALESRRLGMSCAGATIGSIWMRAKCTVTVSGVHERFAGDWYVSRVTHTVDSNGYRTDFKAVR</sequence>
<evidence type="ECO:0000313" key="2">
    <source>
        <dbReference type="Proteomes" id="UP000603200"/>
    </source>
</evidence>
<dbReference type="SUPFAM" id="SSF69279">
    <property type="entry name" value="Phage tail proteins"/>
    <property type="match status" value="1"/>
</dbReference>